<name>A0AC34QPS9_9BILA</name>
<reference evidence="2" key="1">
    <citation type="submission" date="2022-11" db="UniProtKB">
        <authorList>
            <consortium name="WormBaseParasite"/>
        </authorList>
    </citation>
    <scope>IDENTIFICATION</scope>
</reference>
<evidence type="ECO:0000313" key="2">
    <source>
        <dbReference type="WBParaSite" id="JU765_v2.g18166.t1"/>
    </source>
</evidence>
<proteinExistence type="predicted"/>
<accession>A0AC34QPS9</accession>
<evidence type="ECO:0000313" key="1">
    <source>
        <dbReference type="Proteomes" id="UP000887576"/>
    </source>
</evidence>
<organism evidence="1 2">
    <name type="scientific">Panagrolaimus sp. JU765</name>
    <dbReference type="NCBI Taxonomy" id="591449"/>
    <lineage>
        <taxon>Eukaryota</taxon>
        <taxon>Metazoa</taxon>
        <taxon>Ecdysozoa</taxon>
        <taxon>Nematoda</taxon>
        <taxon>Chromadorea</taxon>
        <taxon>Rhabditida</taxon>
        <taxon>Tylenchina</taxon>
        <taxon>Panagrolaimomorpha</taxon>
        <taxon>Panagrolaimoidea</taxon>
        <taxon>Panagrolaimidae</taxon>
        <taxon>Panagrolaimus</taxon>
    </lineage>
</organism>
<protein>
    <submittedName>
        <fullName evidence="2">Sodium/hydrogen exchanger</fullName>
    </submittedName>
</protein>
<sequence length="413" mass="47101">MVTKYSDPVKVLAPVFVFSFPYMAYLTAELFSVSSILAIVVCGIVMKQYVKSNISYEAMCSVKYFVRVSALCSETVIFMFLGLSCVSFDHKIDWWFIGITIAACTFYRTIFVIFQCTILNRFKKQNFTAKDQFIISYSGLRGAIAFGLAVSIPTTIVARNMFITTTIAVVFFTVVFQGVTVKPILLFLNVETKKERELRLVEDLYNTYFDHTISGIEIIVGQQGMNSMREKYARLNAKFIQPQLIKEFKNAPTDTDHIIRACIKVAMQDASEWAETIRKGGELHPIRSSSYGPESLDFCEKNWGRKSKMKPEVQIQKETELYNIVNELLDKKLKEMKNTILKEGKIPMITQGYDIADNFLIERQRSRASGLNNRNIAENSFMRRPNILAVHSQPILALQDQPDSRAASYDIIP</sequence>
<dbReference type="WBParaSite" id="JU765_v2.g18166.t1">
    <property type="protein sequence ID" value="JU765_v2.g18166.t1"/>
    <property type="gene ID" value="JU765_v2.g18166"/>
</dbReference>
<dbReference type="Proteomes" id="UP000887576">
    <property type="component" value="Unplaced"/>
</dbReference>